<dbReference type="Proteomes" id="UP000294824">
    <property type="component" value="Unassembled WGS sequence"/>
</dbReference>
<evidence type="ECO:0000313" key="1">
    <source>
        <dbReference type="EMBL" id="TDY59869.1"/>
    </source>
</evidence>
<accession>A0A4R8M3T8</accession>
<sequence length="251" mass="26617">MLALCASFFCAQSQVGIGTTSPDNSSILDVDSDSKGILIPRLTTTQRNSIVSPAIGLLIFNTTTSKFEFNSGSVVTPIWNPINSHATVSTDPGNILGSGTDSGAYIGVTTYIGKFIITNTGTQTITGLPFEPSSIKFSAYANVETENINGDNGTSNNDNSFQNSFGSMQGYATNYGVIDQQVIFNGGNGNSINDISRYASSSRAIVIRYGNQNGDNLGLTAAEVTSFNADGFTINVTDKTEDIIVIYEAYR</sequence>
<reference evidence="1 2" key="1">
    <citation type="submission" date="2019-03" db="EMBL/GenBank/DDBJ databases">
        <title>Genomic Encyclopedia of Type Strains, Phase III (KMG-III): the genomes of soil and plant-associated and newly described type strains.</title>
        <authorList>
            <person name="Whitman W."/>
        </authorList>
    </citation>
    <scope>NUCLEOTIDE SEQUENCE [LARGE SCALE GENOMIC DNA]</scope>
    <source>
        <strain evidence="1 2">CECT 8301</strain>
    </source>
</reference>
<dbReference type="AlphaFoldDB" id="A0A4R8M3T8"/>
<proteinExistence type="predicted"/>
<comment type="caution">
    <text evidence="1">The sequence shown here is derived from an EMBL/GenBank/DDBJ whole genome shotgun (WGS) entry which is preliminary data.</text>
</comment>
<organism evidence="1 2">
    <name type="scientific">Algibacter lectus</name>
    <dbReference type="NCBI Taxonomy" id="221126"/>
    <lineage>
        <taxon>Bacteria</taxon>
        <taxon>Pseudomonadati</taxon>
        <taxon>Bacteroidota</taxon>
        <taxon>Flavobacteriia</taxon>
        <taxon>Flavobacteriales</taxon>
        <taxon>Flavobacteriaceae</taxon>
        <taxon>Algibacter</taxon>
    </lineage>
</organism>
<evidence type="ECO:0000313" key="2">
    <source>
        <dbReference type="Proteomes" id="UP000294824"/>
    </source>
</evidence>
<gene>
    <name evidence="1" type="ORF">DFQ06_3906</name>
</gene>
<keyword evidence="2" id="KW-1185">Reference proteome</keyword>
<name>A0A4R8M3T8_9FLAO</name>
<dbReference type="EMBL" id="SORL01000014">
    <property type="protein sequence ID" value="TDY59869.1"/>
    <property type="molecule type" value="Genomic_DNA"/>
</dbReference>
<protein>
    <submittedName>
        <fullName evidence="1">Uncharacterized protein</fullName>
    </submittedName>
</protein>